<evidence type="ECO:0000313" key="1">
    <source>
        <dbReference type="EMBL" id="MCG4745889.1"/>
    </source>
</evidence>
<comment type="caution">
    <text evidence="1">The sequence shown here is derived from an EMBL/GenBank/DDBJ whole genome shotgun (WGS) entry which is preliminary data.</text>
</comment>
<organism evidence="1 2">
    <name type="scientific">Enterocloster aldenensis</name>
    <dbReference type="NCBI Taxonomy" id="358742"/>
    <lineage>
        <taxon>Bacteria</taxon>
        <taxon>Bacillati</taxon>
        <taxon>Bacillota</taxon>
        <taxon>Clostridia</taxon>
        <taxon>Lachnospirales</taxon>
        <taxon>Lachnospiraceae</taxon>
        <taxon>Enterocloster</taxon>
    </lineage>
</organism>
<dbReference type="RefSeq" id="WP_238053582.1">
    <property type="nucleotide sequence ID" value="NZ_JAKNGE010000011.1"/>
</dbReference>
<protein>
    <submittedName>
        <fullName evidence="1">Uncharacterized protein</fullName>
    </submittedName>
</protein>
<proteinExistence type="predicted"/>
<accession>A0AAW5C0X0</accession>
<name>A0AAW5C0X0_9FIRM</name>
<dbReference type="Proteomes" id="UP001299608">
    <property type="component" value="Unassembled WGS sequence"/>
</dbReference>
<evidence type="ECO:0000313" key="2">
    <source>
        <dbReference type="Proteomes" id="UP001299608"/>
    </source>
</evidence>
<dbReference type="EMBL" id="JAKNGE010000011">
    <property type="protein sequence ID" value="MCG4745889.1"/>
    <property type="molecule type" value="Genomic_DNA"/>
</dbReference>
<gene>
    <name evidence="1" type="ORF">L0N08_10740</name>
</gene>
<sequence>MQYILTKTGKRLPFHNARKVTDNNNQPVSLIVSFQEAELQTAGVADELLRTAMKNPEETLELAAYNEADILLNTYYRYCKLDEISCKYDYLISAYVPAIEPQEAQMDEEGNVIVPAIEGTEEIPEVRDTLIIVTLLKQSELETKVEDTSRTVDAMAVAMAEMMGV</sequence>
<dbReference type="AlphaFoldDB" id="A0AAW5C0X0"/>
<reference evidence="1" key="1">
    <citation type="submission" date="2022-01" db="EMBL/GenBank/DDBJ databases">
        <title>Collection of gut derived symbiotic bacterial strains cultured from healthy donors.</title>
        <authorList>
            <person name="Lin H."/>
            <person name="Kohout C."/>
            <person name="Waligurski E."/>
            <person name="Pamer E.G."/>
        </authorList>
    </citation>
    <scope>NUCLEOTIDE SEQUENCE</scope>
    <source>
        <strain evidence="1">DFI.6.55</strain>
    </source>
</reference>